<sequence>MSEIVRVQEINHKSAYIKIIPKNCFNLVTIISNVSTSDLSFASNGSFKDFVSVLLARRDSYRARRFSLKLRSLDFDSDTYNLVSDCVRNVLNRGVLFLELDVNVEEGYALPSEVFTCKKVVKLRLGSGFVIENIPKEALFPSLKDLLLDRVIFNDTNGDCAFTKLVSACPVLEELVIYRNKNDDWKWSRVVSSQILKRLTIRCEESGYYEGCSYEPISFDTPSLEYFEYCDVIRDEYPVVNLNSLVKAKLELPFFMGGDDYDASNLMKGMKNVQILSLGAAETMQVIWTFREAVPVFENLYDLSLSTEEDFCWDALPILLDKSPNLKTLTIEALHYTSECNGDVNSVCKCLKGYSFLLSSHIEVLKITQFEGNIREMVQVMHVLEKLQRLELLELHIQENEDDLKLQIMLDLLMLPRASSKCKVLVDFPEQTPVC</sequence>
<feature type="domain" description="FBD" evidence="1">
    <location>
        <begin position="355"/>
        <end position="427"/>
    </location>
</feature>
<dbReference type="InterPro" id="IPR032675">
    <property type="entry name" value="LRR_dom_sf"/>
</dbReference>
<gene>
    <name evidence="2" type="ORF">CARUB_v10018716mg</name>
</gene>
<keyword evidence="3" id="KW-1185">Reference proteome</keyword>
<dbReference type="PANTHER" id="PTHR31293:SF12">
    <property type="entry name" value="RNI-LIKE SUPERFAMILY PROTEIN"/>
    <property type="match status" value="1"/>
</dbReference>
<organism evidence="2 3">
    <name type="scientific">Capsella rubella</name>
    <dbReference type="NCBI Taxonomy" id="81985"/>
    <lineage>
        <taxon>Eukaryota</taxon>
        <taxon>Viridiplantae</taxon>
        <taxon>Streptophyta</taxon>
        <taxon>Embryophyta</taxon>
        <taxon>Tracheophyta</taxon>
        <taxon>Spermatophyta</taxon>
        <taxon>Magnoliopsida</taxon>
        <taxon>eudicotyledons</taxon>
        <taxon>Gunneridae</taxon>
        <taxon>Pentapetalae</taxon>
        <taxon>rosids</taxon>
        <taxon>malvids</taxon>
        <taxon>Brassicales</taxon>
        <taxon>Brassicaceae</taxon>
        <taxon>Camelineae</taxon>
        <taxon>Capsella</taxon>
    </lineage>
</organism>
<dbReference type="AlphaFoldDB" id="R0HJI8"/>
<proteinExistence type="predicted"/>
<name>R0HJI8_9BRAS</name>
<dbReference type="SMART" id="SM00579">
    <property type="entry name" value="FBD"/>
    <property type="match status" value="1"/>
</dbReference>
<dbReference type="InterPro" id="IPR006566">
    <property type="entry name" value="FBD"/>
</dbReference>
<dbReference type="OrthoDB" id="1046028at2759"/>
<dbReference type="Gene3D" id="3.80.10.10">
    <property type="entry name" value="Ribonuclease Inhibitor"/>
    <property type="match status" value="1"/>
</dbReference>
<dbReference type="SUPFAM" id="SSF52047">
    <property type="entry name" value="RNI-like"/>
    <property type="match status" value="1"/>
</dbReference>
<evidence type="ECO:0000313" key="2">
    <source>
        <dbReference type="EMBL" id="EOA25385.1"/>
    </source>
</evidence>
<reference evidence="3" key="1">
    <citation type="journal article" date="2013" name="Nat. Genet.">
        <title>The Capsella rubella genome and the genomic consequences of rapid mating system evolution.</title>
        <authorList>
            <person name="Slotte T."/>
            <person name="Hazzouri K.M."/>
            <person name="Agren J.A."/>
            <person name="Koenig D."/>
            <person name="Maumus F."/>
            <person name="Guo Y.L."/>
            <person name="Steige K."/>
            <person name="Platts A.E."/>
            <person name="Escobar J.S."/>
            <person name="Newman L.K."/>
            <person name="Wang W."/>
            <person name="Mandakova T."/>
            <person name="Vello E."/>
            <person name="Smith L.M."/>
            <person name="Henz S.R."/>
            <person name="Steffen J."/>
            <person name="Takuno S."/>
            <person name="Brandvain Y."/>
            <person name="Coop G."/>
            <person name="Andolfatto P."/>
            <person name="Hu T.T."/>
            <person name="Blanchette M."/>
            <person name="Clark R.M."/>
            <person name="Quesneville H."/>
            <person name="Nordborg M."/>
            <person name="Gaut B.S."/>
            <person name="Lysak M.A."/>
            <person name="Jenkins J."/>
            <person name="Grimwood J."/>
            <person name="Chapman J."/>
            <person name="Prochnik S."/>
            <person name="Shu S."/>
            <person name="Rokhsar D."/>
            <person name="Schmutz J."/>
            <person name="Weigel D."/>
            <person name="Wright S.I."/>
        </authorList>
    </citation>
    <scope>NUCLEOTIDE SEQUENCE [LARGE SCALE GENOMIC DNA]</scope>
    <source>
        <strain evidence="3">cv. Monte Gargano</strain>
    </source>
</reference>
<protein>
    <recommendedName>
        <fullName evidence="1">FBD domain-containing protein</fullName>
    </recommendedName>
</protein>
<accession>R0HJI8</accession>
<dbReference type="STRING" id="81985.R0HJI8"/>
<dbReference type="PANTHER" id="PTHR31293">
    <property type="entry name" value="RNI-LIKE SUPERFAMILY PROTEIN"/>
    <property type="match status" value="1"/>
</dbReference>
<dbReference type="Proteomes" id="UP000029121">
    <property type="component" value="Unassembled WGS sequence"/>
</dbReference>
<evidence type="ECO:0000313" key="3">
    <source>
        <dbReference type="Proteomes" id="UP000029121"/>
    </source>
</evidence>
<dbReference type="KEGG" id="crb:17884884"/>
<dbReference type="InterPro" id="IPR055294">
    <property type="entry name" value="FBL60-like"/>
</dbReference>
<evidence type="ECO:0000259" key="1">
    <source>
        <dbReference type="SMART" id="SM00579"/>
    </source>
</evidence>
<dbReference type="EMBL" id="KB870809">
    <property type="protein sequence ID" value="EOA25385.1"/>
    <property type="molecule type" value="Genomic_DNA"/>
</dbReference>
<dbReference type="Pfam" id="PF24758">
    <property type="entry name" value="LRR_At5g56370"/>
    <property type="match status" value="1"/>
</dbReference>
<dbReference type="InterPro" id="IPR055411">
    <property type="entry name" value="LRR_FXL15/At3g58940/PEG3-like"/>
</dbReference>